<keyword evidence="1" id="KW-0812">Transmembrane</keyword>
<accession>A0A2K3LCY5</accession>
<proteinExistence type="predicted"/>
<evidence type="ECO:0000256" key="1">
    <source>
        <dbReference type="SAM" id="Phobius"/>
    </source>
</evidence>
<feature type="transmembrane region" description="Helical" evidence="1">
    <location>
        <begin position="16"/>
        <end position="34"/>
    </location>
</feature>
<name>A0A2K3LCY5_TRIPR</name>
<evidence type="ECO:0000313" key="2">
    <source>
        <dbReference type="EMBL" id="PNX76403.1"/>
    </source>
</evidence>
<protein>
    <submittedName>
        <fullName evidence="2">Uncharacterized protein</fullName>
    </submittedName>
</protein>
<evidence type="ECO:0000313" key="3">
    <source>
        <dbReference type="Proteomes" id="UP000236291"/>
    </source>
</evidence>
<sequence>MEDCEDEEPWKGFECIGTGVGLMLTCSDLVPYRFRFRFRFRFRSRFR</sequence>
<reference evidence="2 3" key="2">
    <citation type="journal article" date="2017" name="Front. Plant Sci.">
        <title>Gene Classification and Mining of Molecular Markers Useful in Red Clover (Trifolium pratense) Breeding.</title>
        <authorList>
            <person name="Istvanek J."/>
            <person name="Dluhosova J."/>
            <person name="Dluhos P."/>
            <person name="Patkova L."/>
            <person name="Nedelnik J."/>
            <person name="Repkova J."/>
        </authorList>
    </citation>
    <scope>NUCLEOTIDE SEQUENCE [LARGE SCALE GENOMIC DNA]</scope>
    <source>
        <strain evidence="3">cv. Tatra</strain>
        <tissue evidence="2">Young leaves</tissue>
    </source>
</reference>
<keyword evidence="1" id="KW-0472">Membrane</keyword>
<dbReference type="EMBL" id="ASHM01030595">
    <property type="protein sequence ID" value="PNX76403.1"/>
    <property type="molecule type" value="Genomic_DNA"/>
</dbReference>
<dbReference type="Proteomes" id="UP000236291">
    <property type="component" value="Unassembled WGS sequence"/>
</dbReference>
<dbReference type="AlphaFoldDB" id="A0A2K3LCY5"/>
<keyword evidence="1" id="KW-1133">Transmembrane helix</keyword>
<reference evidence="2 3" key="1">
    <citation type="journal article" date="2014" name="Am. J. Bot.">
        <title>Genome assembly and annotation for red clover (Trifolium pratense; Fabaceae).</title>
        <authorList>
            <person name="Istvanek J."/>
            <person name="Jaros M."/>
            <person name="Krenek A."/>
            <person name="Repkova J."/>
        </authorList>
    </citation>
    <scope>NUCLEOTIDE SEQUENCE [LARGE SCALE GENOMIC DNA]</scope>
    <source>
        <strain evidence="3">cv. Tatra</strain>
        <tissue evidence="2">Young leaves</tissue>
    </source>
</reference>
<comment type="caution">
    <text evidence="2">The sequence shown here is derived from an EMBL/GenBank/DDBJ whole genome shotgun (WGS) entry which is preliminary data.</text>
</comment>
<gene>
    <name evidence="2" type="ORF">L195_g032350</name>
</gene>
<organism evidence="2 3">
    <name type="scientific">Trifolium pratense</name>
    <name type="common">Red clover</name>
    <dbReference type="NCBI Taxonomy" id="57577"/>
    <lineage>
        <taxon>Eukaryota</taxon>
        <taxon>Viridiplantae</taxon>
        <taxon>Streptophyta</taxon>
        <taxon>Embryophyta</taxon>
        <taxon>Tracheophyta</taxon>
        <taxon>Spermatophyta</taxon>
        <taxon>Magnoliopsida</taxon>
        <taxon>eudicotyledons</taxon>
        <taxon>Gunneridae</taxon>
        <taxon>Pentapetalae</taxon>
        <taxon>rosids</taxon>
        <taxon>fabids</taxon>
        <taxon>Fabales</taxon>
        <taxon>Fabaceae</taxon>
        <taxon>Papilionoideae</taxon>
        <taxon>50 kb inversion clade</taxon>
        <taxon>NPAAA clade</taxon>
        <taxon>Hologalegina</taxon>
        <taxon>IRL clade</taxon>
        <taxon>Trifolieae</taxon>
        <taxon>Trifolium</taxon>
    </lineage>
</organism>